<dbReference type="InterPro" id="IPR011032">
    <property type="entry name" value="GroES-like_sf"/>
</dbReference>
<evidence type="ECO:0000256" key="3">
    <source>
        <dbReference type="ARBA" id="ARBA00022833"/>
    </source>
</evidence>
<dbReference type="CDD" id="cd05283">
    <property type="entry name" value="CAD1"/>
    <property type="match status" value="1"/>
</dbReference>
<dbReference type="Gene3D" id="3.90.180.10">
    <property type="entry name" value="Medium-chain alcohol dehydrogenases, catalytic domain"/>
    <property type="match status" value="1"/>
</dbReference>
<dbReference type="InterPro" id="IPR002328">
    <property type="entry name" value="ADH_Zn_CS"/>
</dbReference>
<dbReference type="PANTHER" id="PTHR42683">
    <property type="entry name" value="ALDEHYDE REDUCTASE"/>
    <property type="match status" value="1"/>
</dbReference>
<dbReference type="InterPro" id="IPR013149">
    <property type="entry name" value="ADH-like_C"/>
</dbReference>
<reference evidence="6" key="1">
    <citation type="submission" date="2020-05" db="EMBL/GenBank/DDBJ databases">
        <authorList>
            <person name="Chiriac C."/>
            <person name="Salcher M."/>
            <person name="Ghai R."/>
            <person name="Kavagutti S V."/>
        </authorList>
    </citation>
    <scope>NUCLEOTIDE SEQUENCE</scope>
</reference>
<dbReference type="InterPro" id="IPR029752">
    <property type="entry name" value="D-isomer_DH_CS1"/>
</dbReference>
<dbReference type="SUPFAM" id="SSF50129">
    <property type="entry name" value="GroES-like"/>
    <property type="match status" value="1"/>
</dbReference>
<comment type="cofactor">
    <cofactor evidence="1">
        <name>Zn(2+)</name>
        <dbReference type="ChEBI" id="CHEBI:29105"/>
    </cofactor>
</comment>
<protein>
    <submittedName>
        <fullName evidence="6">Unannotated protein</fullName>
    </submittedName>
</protein>
<dbReference type="PROSITE" id="PS00059">
    <property type="entry name" value="ADH_ZINC"/>
    <property type="match status" value="1"/>
</dbReference>
<organism evidence="6">
    <name type="scientific">freshwater metagenome</name>
    <dbReference type="NCBI Taxonomy" id="449393"/>
    <lineage>
        <taxon>unclassified sequences</taxon>
        <taxon>metagenomes</taxon>
        <taxon>ecological metagenomes</taxon>
    </lineage>
</organism>
<dbReference type="AlphaFoldDB" id="A0A6J6D4Z3"/>
<dbReference type="GO" id="GO:0008270">
    <property type="term" value="F:zinc ion binding"/>
    <property type="evidence" value="ECO:0007669"/>
    <property type="project" value="InterPro"/>
</dbReference>
<dbReference type="FunFam" id="3.40.50.720:FF:000022">
    <property type="entry name" value="Cinnamyl alcohol dehydrogenase"/>
    <property type="match status" value="1"/>
</dbReference>
<dbReference type="InterPro" id="IPR047109">
    <property type="entry name" value="CAD-like"/>
</dbReference>
<proteinExistence type="predicted"/>
<keyword evidence="4" id="KW-0560">Oxidoreductase</keyword>
<dbReference type="Pfam" id="PF00107">
    <property type="entry name" value="ADH_zinc_N"/>
    <property type="match status" value="1"/>
</dbReference>
<dbReference type="EMBL" id="CAEZTD010000026">
    <property type="protein sequence ID" value="CAB4557779.1"/>
    <property type="molecule type" value="Genomic_DNA"/>
</dbReference>
<evidence type="ECO:0000256" key="4">
    <source>
        <dbReference type="ARBA" id="ARBA00023002"/>
    </source>
</evidence>
<dbReference type="InterPro" id="IPR020843">
    <property type="entry name" value="ER"/>
</dbReference>
<dbReference type="GO" id="GO:0016616">
    <property type="term" value="F:oxidoreductase activity, acting on the CH-OH group of donors, NAD or NADP as acceptor"/>
    <property type="evidence" value="ECO:0007669"/>
    <property type="project" value="InterPro"/>
</dbReference>
<dbReference type="Pfam" id="PF08240">
    <property type="entry name" value="ADH_N"/>
    <property type="match status" value="1"/>
</dbReference>
<name>A0A6J6D4Z3_9ZZZZ</name>
<evidence type="ECO:0000256" key="1">
    <source>
        <dbReference type="ARBA" id="ARBA00001947"/>
    </source>
</evidence>
<keyword evidence="3" id="KW-0862">Zinc</keyword>
<dbReference type="PROSITE" id="PS00065">
    <property type="entry name" value="D_2_HYDROXYACID_DH_1"/>
    <property type="match status" value="1"/>
</dbReference>
<dbReference type="SMART" id="SM00829">
    <property type="entry name" value="PKS_ER"/>
    <property type="match status" value="1"/>
</dbReference>
<dbReference type="InterPro" id="IPR013154">
    <property type="entry name" value="ADH-like_N"/>
</dbReference>
<evidence type="ECO:0000259" key="5">
    <source>
        <dbReference type="SMART" id="SM00829"/>
    </source>
</evidence>
<dbReference type="Gene3D" id="3.40.50.720">
    <property type="entry name" value="NAD(P)-binding Rossmann-like Domain"/>
    <property type="match status" value="1"/>
</dbReference>
<sequence length="353" mass="37984">MSYETRAFAAFDTTSPLRPLTILRRDVGPKDVRIDVEFEGICHSDIHTVNGDWGPQPYPVVPGHEVIGRVAEVGASVKKFAVGDLVGVGVFVDSCGECVSCKDGREQHCSNGPVWTYGTPDPDFEGQMTHGGYSQSIVITEKAVMRVPDNLDPAATAPLLCAGITTYSPLKTWGAGPGKRVGIVGIGGLGHLGVKYSHALGAHTVGFTTSPEKADMIRGLGADEVIVSTDEDAMANEAETFDLIVSTVPRSHDLNPYLRLLKVDGTLVLVGAIEPLTEPIDSRLLVLKRRRLAGSNIGSLAELQEMLDFSGKHNIVADIELINADYINEAFTRVTKNDVTFRFVIDTKTIPSE</sequence>
<evidence type="ECO:0000313" key="6">
    <source>
        <dbReference type="EMBL" id="CAB4557779.1"/>
    </source>
</evidence>
<feature type="domain" description="Enoyl reductase (ER)" evidence="5">
    <location>
        <begin position="9"/>
        <end position="345"/>
    </location>
</feature>
<keyword evidence="2" id="KW-0479">Metal-binding</keyword>
<gene>
    <name evidence="6" type="ORF">UFOPK1591_00503</name>
</gene>
<dbReference type="SUPFAM" id="SSF51735">
    <property type="entry name" value="NAD(P)-binding Rossmann-fold domains"/>
    <property type="match status" value="1"/>
</dbReference>
<evidence type="ECO:0000256" key="2">
    <source>
        <dbReference type="ARBA" id="ARBA00022723"/>
    </source>
</evidence>
<accession>A0A6J6D4Z3</accession>
<dbReference type="InterPro" id="IPR036291">
    <property type="entry name" value="NAD(P)-bd_dom_sf"/>
</dbReference>